<keyword evidence="4" id="KW-1185">Reference proteome</keyword>
<evidence type="ECO:0000256" key="1">
    <source>
        <dbReference type="SAM" id="MobiDB-lite"/>
    </source>
</evidence>
<feature type="region of interest" description="Disordered" evidence="1">
    <location>
        <begin position="284"/>
        <end position="306"/>
    </location>
</feature>
<dbReference type="RefSeq" id="XP_056491588.1">
    <property type="nucleotide sequence ID" value="XM_056628854.1"/>
</dbReference>
<keyword evidence="2" id="KW-0472">Membrane</keyword>
<dbReference type="Proteomes" id="UP001147747">
    <property type="component" value="Unassembled WGS sequence"/>
</dbReference>
<proteinExistence type="predicted"/>
<evidence type="ECO:0000313" key="4">
    <source>
        <dbReference type="Proteomes" id="UP001147747"/>
    </source>
</evidence>
<comment type="caution">
    <text evidence="3">The sequence shown here is derived from an EMBL/GenBank/DDBJ whole genome shotgun (WGS) entry which is preliminary data.</text>
</comment>
<sequence>MLAENFEVSRLAIPAVSVLISFLAYTSQYFFHNFKPAPLTLDEGWALNVFALCIWVCYYRACFVDPGRLDLKGKSVAPSRQEKDQSTGRQRWCRRCEAYKPPRAHHYGSPLSMDFKLRLILHIPHFFRFLFYTVLGMGYLETLLWQRASIIWHERDMPSYLGPSVAQLVHLLLLIVVNSVTWLGLFILLVRTIGTILFNTTTIESWEIERHETLVRRARVLGGSLEGPGGVNIVIRKQEFPYDIGIFSNIVQAMGGYTQRDWFWPFAASPDRNSGWTFKTNGFEDASVTWPPPDPDRIPIPKGSYSVNDPEIPLSYASARDQVEAFDRRQAADSDRLRPYSTVQRRKRFHERFQDEPNYDSDEDQPAGPTYGNDSDEGEESWRNSEGERLGDFGVDEDVEFYDEDDIPLGVLVEQRRGRQ</sequence>
<dbReference type="GeneID" id="81367834"/>
<accession>A0A9W9W6R4</accession>
<dbReference type="EMBL" id="JAPZBU010000005">
    <property type="protein sequence ID" value="KAJ5404346.1"/>
    <property type="molecule type" value="Genomic_DNA"/>
</dbReference>
<evidence type="ECO:0000256" key="2">
    <source>
        <dbReference type="SAM" id="Phobius"/>
    </source>
</evidence>
<feature type="region of interest" description="Disordered" evidence="1">
    <location>
        <begin position="346"/>
        <end position="397"/>
    </location>
</feature>
<dbReference type="InterPro" id="IPR039859">
    <property type="entry name" value="PFA4/ZDH16/20/ERF2-like"/>
</dbReference>
<feature type="transmembrane region" description="Helical" evidence="2">
    <location>
        <begin position="12"/>
        <end position="32"/>
    </location>
</feature>
<organism evidence="3 4">
    <name type="scientific">Penicillium cosmopolitanum</name>
    <dbReference type="NCBI Taxonomy" id="1131564"/>
    <lineage>
        <taxon>Eukaryota</taxon>
        <taxon>Fungi</taxon>
        <taxon>Dikarya</taxon>
        <taxon>Ascomycota</taxon>
        <taxon>Pezizomycotina</taxon>
        <taxon>Eurotiomycetes</taxon>
        <taxon>Eurotiomycetidae</taxon>
        <taxon>Eurotiales</taxon>
        <taxon>Aspergillaceae</taxon>
        <taxon>Penicillium</taxon>
    </lineage>
</organism>
<dbReference type="PANTHER" id="PTHR12246">
    <property type="entry name" value="PALMITOYLTRANSFERASE ZDHHC16"/>
    <property type="match status" value="1"/>
</dbReference>
<dbReference type="AlphaFoldDB" id="A0A9W9W6R4"/>
<keyword evidence="2" id="KW-1133">Transmembrane helix</keyword>
<feature type="compositionally biased region" description="Basic and acidic residues" evidence="1">
    <location>
        <begin position="380"/>
        <end position="391"/>
    </location>
</feature>
<evidence type="ECO:0000313" key="3">
    <source>
        <dbReference type="EMBL" id="KAJ5404346.1"/>
    </source>
</evidence>
<reference evidence="3" key="2">
    <citation type="journal article" date="2023" name="IMA Fungus">
        <title>Comparative genomic study of the Penicillium genus elucidates a diverse pangenome and 15 lateral gene transfer events.</title>
        <authorList>
            <person name="Petersen C."/>
            <person name="Sorensen T."/>
            <person name="Nielsen M.R."/>
            <person name="Sondergaard T.E."/>
            <person name="Sorensen J.L."/>
            <person name="Fitzpatrick D.A."/>
            <person name="Frisvad J.C."/>
            <person name="Nielsen K.L."/>
        </authorList>
    </citation>
    <scope>NUCLEOTIDE SEQUENCE</scope>
    <source>
        <strain evidence="3">IBT 29677</strain>
    </source>
</reference>
<feature type="transmembrane region" description="Helical" evidence="2">
    <location>
        <begin position="126"/>
        <end position="145"/>
    </location>
</feature>
<feature type="transmembrane region" description="Helical" evidence="2">
    <location>
        <begin position="44"/>
        <end position="62"/>
    </location>
</feature>
<feature type="transmembrane region" description="Helical" evidence="2">
    <location>
        <begin position="165"/>
        <end position="190"/>
    </location>
</feature>
<name>A0A9W9W6R4_9EURO</name>
<protein>
    <submittedName>
        <fullName evidence="3">Palmitoyltransferase pfa4</fullName>
    </submittedName>
</protein>
<gene>
    <name evidence="3" type="ORF">N7509_004217</name>
</gene>
<reference evidence="3" key="1">
    <citation type="submission" date="2022-12" db="EMBL/GenBank/DDBJ databases">
        <authorList>
            <person name="Petersen C."/>
        </authorList>
    </citation>
    <scope>NUCLEOTIDE SEQUENCE</scope>
    <source>
        <strain evidence="3">IBT 29677</strain>
    </source>
</reference>
<keyword evidence="2" id="KW-0812">Transmembrane</keyword>
<dbReference type="GO" id="GO:0016409">
    <property type="term" value="F:palmitoyltransferase activity"/>
    <property type="evidence" value="ECO:0007669"/>
    <property type="project" value="InterPro"/>
</dbReference>
<dbReference type="OrthoDB" id="331948at2759"/>